<name>A0ABQ6HTX3_9MICO</name>
<dbReference type="EMBL" id="BSUJ01000001">
    <property type="protein sequence ID" value="GMA21511.1"/>
    <property type="molecule type" value="Genomic_DNA"/>
</dbReference>
<dbReference type="Proteomes" id="UP001157109">
    <property type="component" value="Unassembled WGS sequence"/>
</dbReference>
<reference evidence="2" key="1">
    <citation type="journal article" date="2014" name="Int. J. Syst. Evol. Microbiol.">
        <title>Complete genome of a new Firmicutes species belonging to the dominant human colonic microbiota ('Ruminococcus bicirculans') reveals two chromosomes and a selective capacity to utilize plant glucans.</title>
        <authorList>
            <consortium name="NISC Comparative Sequencing Program"/>
            <person name="Wegmann U."/>
            <person name="Louis P."/>
            <person name="Goesmann A."/>
            <person name="Henrissat B."/>
            <person name="Duncan S.H."/>
            <person name="Flint H.J."/>
        </authorList>
    </citation>
    <scope>NUCLEOTIDE SEQUENCE</scope>
    <source>
        <strain evidence="2">NBRC 105830</strain>
    </source>
</reference>
<reference evidence="2" key="3">
    <citation type="submission" date="2023-02" db="EMBL/GenBank/DDBJ databases">
        <authorList>
            <person name="Sun Q."/>
            <person name="Mori K."/>
        </authorList>
    </citation>
    <scope>NUCLEOTIDE SEQUENCE</scope>
    <source>
        <strain evidence="2">NBRC 105830</strain>
    </source>
</reference>
<dbReference type="InterPro" id="IPR041657">
    <property type="entry name" value="HTH_17"/>
</dbReference>
<dbReference type="Gene3D" id="1.10.10.10">
    <property type="entry name" value="Winged helix-like DNA-binding domain superfamily/Winged helix DNA-binding domain"/>
    <property type="match status" value="1"/>
</dbReference>
<feature type="domain" description="Helix-turn-helix" evidence="1">
    <location>
        <begin position="73"/>
        <end position="122"/>
    </location>
</feature>
<dbReference type="InterPro" id="IPR009061">
    <property type="entry name" value="DNA-bd_dom_put_sf"/>
</dbReference>
<dbReference type="InterPro" id="IPR036388">
    <property type="entry name" value="WH-like_DNA-bd_sf"/>
</dbReference>
<proteinExistence type="predicted"/>
<accession>A0ABQ6HTX3</accession>
<organism evidence="2 5">
    <name type="scientific">Arsenicicoccus piscis</name>
    <dbReference type="NCBI Taxonomy" id="673954"/>
    <lineage>
        <taxon>Bacteria</taxon>
        <taxon>Bacillati</taxon>
        <taxon>Actinomycetota</taxon>
        <taxon>Actinomycetes</taxon>
        <taxon>Micrococcales</taxon>
        <taxon>Intrasporangiaceae</taxon>
        <taxon>Arsenicicoccus</taxon>
    </lineage>
</organism>
<protein>
    <recommendedName>
        <fullName evidence="1">Helix-turn-helix domain-containing protein</fullName>
    </recommendedName>
</protein>
<evidence type="ECO:0000313" key="2">
    <source>
        <dbReference type="EMBL" id="GMA21511.1"/>
    </source>
</evidence>
<evidence type="ECO:0000313" key="3">
    <source>
        <dbReference type="EMBL" id="GMA22170.1"/>
    </source>
</evidence>
<dbReference type="EMBL" id="BSUJ01000006">
    <property type="protein sequence ID" value="GMA22170.1"/>
    <property type="molecule type" value="Genomic_DNA"/>
</dbReference>
<keyword evidence="5" id="KW-1185">Reference proteome</keyword>
<evidence type="ECO:0000313" key="5">
    <source>
        <dbReference type="Proteomes" id="UP001157109"/>
    </source>
</evidence>
<evidence type="ECO:0000259" key="1">
    <source>
        <dbReference type="Pfam" id="PF12728"/>
    </source>
</evidence>
<evidence type="ECO:0000313" key="4">
    <source>
        <dbReference type="EMBL" id="GMA22218.1"/>
    </source>
</evidence>
<dbReference type="Pfam" id="PF12728">
    <property type="entry name" value="HTH_17"/>
    <property type="match status" value="1"/>
</dbReference>
<dbReference type="EMBL" id="BSUJ01000007">
    <property type="protein sequence ID" value="GMA22218.1"/>
    <property type="molecule type" value="Genomic_DNA"/>
</dbReference>
<reference evidence="5" key="2">
    <citation type="journal article" date="2019" name="Int. J. Syst. Evol. Microbiol.">
        <title>The Global Catalogue of Microorganisms (GCM) 10K type strain sequencing project: providing services to taxonomists for standard genome sequencing and annotation.</title>
        <authorList>
            <consortium name="The Broad Institute Genomics Platform"/>
            <consortium name="The Broad Institute Genome Sequencing Center for Infectious Disease"/>
            <person name="Wu L."/>
            <person name="Ma J."/>
        </authorList>
    </citation>
    <scope>NUCLEOTIDE SEQUENCE [LARGE SCALE GENOMIC DNA]</scope>
    <source>
        <strain evidence="5">NBRC 105830</strain>
    </source>
</reference>
<dbReference type="RefSeq" id="WP_241443445.1">
    <property type="nucleotide sequence ID" value="NZ_BSUJ01000001.1"/>
</dbReference>
<comment type="caution">
    <text evidence="2">The sequence shown here is derived from an EMBL/GenBank/DDBJ whole genome shotgun (WGS) entry which is preliminary data.</text>
</comment>
<dbReference type="SUPFAM" id="SSF46955">
    <property type="entry name" value="Putative DNA-binding domain"/>
    <property type="match status" value="1"/>
</dbReference>
<dbReference type="InterPro" id="IPR010093">
    <property type="entry name" value="SinI_DNA-bd"/>
</dbReference>
<sequence>MTLTARTYLPATHQELTPVEQALTDAPNPQAEFALRGPRGDVPLPEPVYEILQQVVTAMQAGKAITVTPNDPVLTTQQAADLLGVTRPTLVKFLDEGRMPFERVSTRRKVRLQDVLEYRERRKEEQCRALAEVAAPFDDEDLETVLAQAKAARKAVAARRRAQAAQGS</sequence>
<dbReference type="NCBIfam" id="TIGR01764">
    <property type="entry name" value="excise"/>
    <property type="match status" value="1"/>
</dbReference>
<gene>
    <name evidence="2" type="ORF">GCM10025862_35320</name>
    <name evidence="3" type="ORF">GCM10025862_41930</name>
    <name evidence="4" type="ORF">GCM10025862_42410</name>
</gene>